<dbReference type="Pfam" id="PF01210">
    <property type="entry name" value="NAD_Gly3P_dh_N"/>
    <property type="match status" value="1"/>
</dbReference>
<dbReference type="SUPFAM" id="SSF51735">
    <property type="entry name" value="NAD(P)-binding Rossmann-fold domains"/>
    <property type="match status" value="1"/>
</dbReference>
<dbReference type="PANTHER" id="PTHR11728:SF1">
    <property type="entry name" value="GLYCEROL-3-PHOSPHATE DEHYDROGENASE [NAD(+)] 2, CHLOROPLASTIC"/>
    <property type="match status" value="1"/>
</dbReference>
<dbReference type="Gene3D" id="1.10.1040.10">
    <property type="entry name" value="N-(1-d-carboxylethyl)-l-norvaline Dehydrogenase, domain 2"/>
    <property type="match status" value="1"/>
</dbReference>
<evidence type="ECO:0000259" key="9">
    <source>
        <dbReference type="Pfam" id="PF01210"/>
    </source>
</evidence>
<gene>
    <name evidence="11" type="ORF">A3A87_00430</name>
</gene>
<accession>A0A1F6U5A7</accession>
<feature type="domain" description="Glycerol-3-phosphate dehydrogenase NAD-dependent N-terminal" evidence="9">
    <location>
        <begin position="31"/>
        <end position="120"/>
    </location>
</feature>
<keyword evidence="7" id="KW-0520">NAD</keyword>
<dbReference type="Proteomes" id="UP000179037">
    <property type="component" value="Unassembled WGS sequence"/>
</dbReference>
<keyword evidence="4" id="KW-0443">Lipid metabolism</keyword>
<protein>
    <recommendedName>
        <fullName evidence="8">Glycerol-3-phosphate dehydrogenase</fullName>
        <ecNumber evidence="8">1.1.1.94</ecNumber>
    </recommendedName>
</protein>
<dbReference type="InterPro" id="IPR036291">
    <property type="entry name" value="NAD(P)-bd_dom_sf"/>
</dbReference>
<keyword evidence="6" id="KW-1208">Phospholipid metabolism</keyword>
<comment type="catalytic activity">
    <reaction evidence="8">
        <text>sn-glycerol 3-phosphate + NADP(+) = dihydroxyacetone phosphate + NADPH + H(+)</text>
        <dbReference type="Rhea" id="RHEA:11096"/>
        <dbReference type="ChEBI" id="CHEBI:15378"/>
        <dbReference type="ChEBI" id="CHEBI:57597"/>
        <dbReference type="ChEBI" id="CHEBI:57642"/>
        <dbReference type="ChEBI" id="CHEBI:57783"/>
        <dbReference type="ChEBI" id="CHEBI:58349"/>
        <dbReference type="EC" id="1.1.1.94"/>
    </reaction>
</comment>
<evidence type="ECO:0000256" key="6">
    <source>
        <dbReference type="ARBA" id="ARBA00023264"/>
    </source>
</evidence>
<dbReference type="GO" id="GO:0005975">
    <property type="term" value="P:carbohydrate metabolic process"/>
    <property type="evidence" value="ECO:0007669"/>
    <property type="project" value="InterPro"/>
</dbReference>
<dbReference type="InterPro" id="IPR006168">
    <property type="entry name" value="G3P_DH_NAD-dep"/>
</dbReference>
<sequence length="285" mass="30791">MGRAMEYLLQPRHTLTLWERRPAPGNPPVVLESAAAQQDVILFCLPANPHFDLATRLRAHRRRDGLCVSIAKGLDDQGRTAARALAQALGPEAPIAVLYGPMISEEIRAGRPAFAQAGAARAETFARLRDLFAGTALYLEHSTDIEGISWSAVLKNVYAILFGVADELGLGDNMRGYLATAAMHELERIVAGLGGAAGAAHRLAGLGDLITTATSKGSRHHELGRLLVRGETGALEGEGVHALKMVRAHRLFDSRHYALFDLIGQLLDKPATARDLMKNFLERLA</sequence>
<evidence type="ECO:0000259" key="10">
    <source>
        <dbReference type="Pfam" id="PF07479"/>
    </source>
</evidence>
<dbReference type="GO" id="GO:0008654">
    <property type="term" value="P:phospholipid biosynthetic process"/>
    <property type="evidence" value="ECO:0007669"/>
    <property type="project" value="UniProtKB-KW"/>
</dbReference>
<dbReference type="Pfam" id="PF07479">
    <property type="entry name" value="NAD_Gly3P_dh_C"/>
    <property type="match status" value="1"/>
</dbReference>
<organism evidence="11 12">
    <name type="scientific">Candidatus Muproteobacteria bacterium RIFCSPLOWO2_01_FULL_60_18</name>
    <dbReference type="NCBI Taxonomy" id="1817768"/>
    <lineage>
        <taxon>Bacteria</taxon>
        <taxon>Pseudomonadati</taxon>
        <taxon>Pseudomonadota</taxon>
        <taxon>Candidatus Muproteobacteria</taxon>
    </lineage>
</organism>
<dbReference type="PANTHER" id="PTHR11728">
    <property type="entry name" value="GLYCEROL-3-PHOSPHATE DEHYDROGENASE"/>
    <property type="match status" value="1"/>
</dbReference>
<comment type="similarity">
    <text evidence="1 7">Belongs to the NAD-dependent glycerol-3-phosphate dehydrogenase family.</text>
</comment>
<reference evidence="11 12" key="1">
    <citation type="journal article" date="2016" name="Nat. Commun.">
        <title>Thousands of microbial genomes shed light on interconnected biogeochemical processes in an aquifer system.</title>
        <authorList>
            <person name="Anantharaman K."/>
            <person name="Brown C.T."/>
            <person name="Hug L.A."/>
            <person name="Sharon I."/>
            <person name="Castelle C.J."/>
            <person name="Probst A.J."/>
            <person name="Thomas B.C."/>
            <person name="Singh A."/>
            <person name="Wilkins M.J."/>
            <person name="Karaoz U."/>
            <person name="Brodie E.L."/>
            <person name="Williams K.H."/>
            <person name="Hubbard S.S."/>
            <person name="Banfield J.F."/>
        </authorList>
    </citation>
    <scope>NUCLEOTIDE SEQUENCE [LARGE SCALE GENOMIC DNA]</scope>
</reference>
<dbReference type="AlphaFoldDB" id="A0A1F6U5A7"/>
<evidence type="ECO:0000256" key="8">
    <source>
        <dbReference type="RuleBase" id="RU000439"/>
    </source>
</evidence>
<evidence type="ECO:0000256" key="7">
    <source>
        <dbReference type="RuleBase" id="RU000437"/>
    </source>
</evidence>
<dbReference type="EC" id="1.1.1.94" evidence="8"/>
<keyword evidence="3 7" id="KW-0560">Oxidoreductase</keyword>
<dbReference type="GO" id="GO:0141153">
    <property type="term" value="F:glycerol-3-phosphate dehydrogenase (NADP+) activity"/>
    <property type="evidence" value="ECO:0007669"/>
    <property type="project" value="RHEA"/>
</dbReference>
<evidence type="ECO:0000256" key="2">
    <source>
        <dbReference type="ARBA" id="ARBA00022516"/>
    </source>
</evidence>
<comment type="caution">
    <text evidence="11">The sequence shown here is derived from an EMBL/GenBank/DDBJ whole genome shotgun (WGS) entry which is preliminary data.</text>
</comment>
<evidence type="ECO:0000313" key="11">
    <source>
        <dbReference type="EMBL" id="OGI52522.1"/>
    </source>
</evidence>
<name>A0A1F6U5A7_9PROT</name>
<evidence type="ECO:0000256" key="3">
    <source>
        <dbReference type="ARBA" id="ARBA00023002"/>
    </source>
</evidence>
<dbReference type="STRING" id="1817768.A3A87_00430"/>
<evidence type="ECO:0000313" key="12">
    <source>
        <dbReference type="Proteomes" id="UP000179037"/>
    </source>
</evidence>
<dbReference type="PRINTS" id="PR00077">
    <property type="entry name" value="GPDHDRGNASE"/>
</dbReference>
<dbReference type="SUPFAM" id="SSF48179">
    <property type="entry name" value="6-phosphogluconate dehydrogenase C-terminal domain-like"/>
    <property type="match status" value="1"/>
</dbReference>
<keyword evidence="2" id="KW-0444">Lipid biosynthesis</keyword>
<dbReference type="InterPro" id="IPR013328">
    <property type="entry name" value="6PGD_dom2"/>
</dbReference>
<evidence type="ECO:0000256" key="5">
    <source>
        <dbReference type="ARBA" id="ARBA00023209"/>
    </source>
</evidence>
<dbReference type="EMBL" id="MFTC01000014">
    <property type="protein sequence ID" value="OGI52522.1"/>
    <property type="molecule type" value="Genomic_DNA"/>
</dbReference>
<keyword evidence="5" id="KW-0594">Phospholipid biosynthesis</keyword>
<evidence type="ECO:0000256" key="4">
    <source>
        <dbReference type="ARBA" id="ARBA00023098"/>
    </source>
</evidence>
<proteinExistence type="inferred from homology"/>
<dbReference type="Gene3D" id="3.40.50.720">
    <property type="entry name" value="NAD(P)-binding Rossmann-like Domain"/>
    <property type="match status" value="1"/>
</dbReference>
<feature type="domain" description="Glycerol-3-phosphate dehydrogenase NAD-dependent C-terminal" evidence="10">
    <location>
        <begin position="144"/>
        <end position="248"/>
    </location>
</feature>
<dbReference type="InterPro" id="IPR011128">
    <property type="entry name" value="G3P_DH_NAD-dep_N"/>
</dbReference>
<dbReference type="InterPro" id="IPR006109">
    <property type="entry name" value="G3P_DH_NAD-dep_C"/>
</dbReference>
<dbReference type="InterPro" id="IPR008927">
    <property type="entry name" value="6-PGluconate_DH-like_C_sf"/>
</dbReference>
<evidence type="ECO:0000256" key="1">
    <source>
        <dbReference type="ARBA" id="ARBA00011009"/>
    </source>
</evidence>
<dbReference type="GO" id="GO:0005829">
    <property type="term" value="C:cytosol"/>
    <property type="evidence" value="ECO:0007669"/>
    <property type="project" value="TreeGrafter"/>
</dbReference>
<dbReference type="GO" id="GO:0051287">
    <property type="term" value="F:NAD binding"/>
    <property type="evidence" value="ECO:0007669"/>
    <property type="project" value="InterPro"/>
</dbReference>
<dbReference type="GO" id="GO:0046168">
    <property type="term" value="P:glycerol-3-phosphate catabolic process"/>
    <property type="evidence" value="ECO:0007669"/>
    <property type="project" value="InterPro"/>
</dbReference>